<keyword evidence="1" id="KW-0143">Chaperone</keyword>
<dbReference type="InterPro" id="IPR036869">
    <property type="entry name" value="J_dom_sf"/>
</dbReference>
<dbReference type="STRING" id="235205.BAZSYMB_SCAFFOLD00014_12"/>
<protein>
    <submittedName>
        <fullName evidence="2">[weak similarity to] co-chaperone protein</fullName>
    </submittedName>
</protein>
<dbReference type="Proteomes" id="UP000198559">
    <property type="component" value="Unassembled WGS sequence"/>
</dbReference>
<evidence type="ECO:0000313" key="2">
    <source>
        <dbReference type="EMBL" id="SEH91192.1"/>
    </source>
</evidence>
<evidence type="ECO:0000313" key="3">
    <source>
        <dbReference type="Proteomes" id="UP000198559"/>
    </source>
</evidence>
<evidence type="ECO:0000256" key="1">
    <source>
        <dbReference type="ARBA" id="ARBA00023186"/>
    </source>
</evidence>
<dbReference type="EMBL" id="CVUD02000232">
    <property type="protein sequence ID" value="SEH91192.1"/>
    <property type="molecule type" value="Genomic_DNA"/>
</dbReference>
<sequence length="54" mass="6506">MMQNYFELFSLKVDFAIDLSVLEQTYQTQIAQFHPDKFAIADDKKKSWLYKTLR</sequence>
<dbReference type="SUPFAM" id="SSF46565">
    <property type="entry name" value="Chaperone J-domain"/>
    <property type="match status" value="1"/>
</dbReference>
<dbReference type="AlphaFoldDB" id="A0A1H6LR81"/>
<name>A0A1H6LR81_9GAMM</name>
<organism evidence="2 3">
    <name type="scientific">Bathymodiolus azoricus thioautotrophic gill symbiont</name>
    <dbReference type="NCBI Taxonomy" id="235205"/>
    <lineage>
        <taxon>Bacteria</taxon>
        <taxon>Pseudomonadati</taxon>
        <taxon>Pseudomonadota</taxon>
        <taxon>Gammaproteobacteria</taxon>
        <taxon>sulfur-oxidizing symbionts</taxon>
    </lineage>
</organism>
<proteinExistence type="predicted"/>
<accession>A0A1H6LR81</accession>
<reference evidence="3" key="1">
    <citation type="submission" date="2016-06" db="EMBL/GenBank/DDBJ databases">
        <authorList>
            <person name="Petersen J."/>
            <person name="Sayavedra L."/>
        </authorList>
    </citation>
    <scope>NUCLEOTIDE SEQUENCE [LARGE SCALE GENOMIC DNA]</scope>
    <source>
        <strain evidence="3">BazSymB</strain>
    </source>
</reference>
<dbReference type="Gene3D" id="1.10.287.110">
    <property type="entry name" value="DnaJ domain"/>
    <property type="match status" value="1"/>
</dbReference>
<gene>
    <name evidence="2" type="ORF">BAZSYMB_SCAFFOLD00014_12</name>
</gene>